<evidence type="ECO:0000313" key="1">
    <source>
        <dbReference type="EMBL" id="CUP24359.1"/>
    </source>
</evidence>
<name>A0A174LS86_9FIRM</name>
<dbReference type="RefSeq" id="WP_055149935.1">
    <property type="nucleotide sequence ID" value="NZ_CZAW01000008.1"/>
</dbReference>
<organism evidence="1 2">
    <name type="scientific">Blautia wexlerae</name>
    <dbReference type="NCBI Taxonomy" id="418240"/>
    <lineage>
        <taxon>Bacteria</taxon>
        <taxon>Bacillati</taxon>
        <taxon>Bacillota</taxon>
        <taxon>Clostridia</taxon>
        <taxon>Lachnospirales</taxon>
        <taxon>Lachnospiraceae</taxon>
        <taxon>Blautia</taxon>
    </lineage>
</organism>
<dbReference type="OrthoDB" id="2055101at2"/>
<reference evidence="1 2" key="1">
    <citation type="submission" date="2015-09" db="EMBL/GenBank/DDBJ databases">
        <authorList>
            <consortium name="Pathogen Informatics"/>
        </authorList>
    </citation>
    <scope>NUCLEOTIDE SEQUENCE [LARGE SCALE GENOMIC DNA]</scope>
    <source>
        <strain evidence="1 2">2789STDY5834911</strain>
    </source>
</reference>
<evidence type="ECO:0000313" key="2">
    <source>
        <dbReference type="Proteomes" id="UP000095712"/>
    </source>
</evidence>
<accession>A0A174LS86</accession>
<sequence length="128" mass="15114">MLICKLDDLKSGNCFRSEFIGKDQTGRKRYRGISFKKTLFGDIEDCNYYPLVKELIILAGKKKLLEAIKDHCRENCAWLKTENDVENYAMECLVLKAYEHWQLFQEQAPEPDKWIFYFEDIKMISGSL</sequence>
<protein>
    <submittedName>
        <fullName evidence="1">Uncharacterized protein</fullName>
    </submittedName>
</protein>
<dbReference type="EMBL" id="CZAW01000008">
    <property type="protein sequence ID" value="CUP24359.1"/>
    <property type="molecule type" value="Genomic_DNA"/>
</dbReference>
<gene>
    <name evidence="1" type="ORF">ERS852523_00994</name>
</gene>
<proteinExistence type="predicted"/>
<dbReference type="Proteomes" id="UP000095712">
    <property type="component" value="Unassembled WGS sequence"/>
</dbReference>
<dbReference type="AlphaFoldDB" id="A0A174LS86"/>